<name>A0ACB9RIN2_9MYRT</name>
<comment type="caution">
    <text evidence="1">The sequence shown here is derived from an EMBL/GenBank/DDBJ whole genome shotgun (WGS) entry which is preliminary data.</text>
</comment>
<sequence>MTMILRTQKNQSLKLLSSELKDMTPKASEAYRGSGTCVGPGAAPRFMMGKGGSSGREVMSRSGTGRGRSEPAAIVFVEEKEPKEWVAHVEPGVLIDLLCLPGEVNDLRRIRFR</sequence>
<gene>
    <name evidence="1" type="ORF">MLD38_015083</name>
</gene>
<organism evidence="1 2">
    <name type="scientific">Melastoma candidum</name>
    <dbReference type="NCBI Taxonomy" id="119954"/>
    <lineage>
        <taxon>Eukaryota</taxon>
        <taxon>Viridiplantae</taxon>
        <taxon>Streptophyta</taxon>
        <taxon>Embryophyta</taxon>
        <taxon>Tracheophyta</taxon>
        <taxon>Spermatophyta</taxon>
        <taxon>Magnoliopsida</taxon>
        <taxon>eudicotyledons</taxon>
        <taxon>Gunneridae</taxon>
        <taxon>Pentapetalae</taxon>
        <taxon>rosids</taxon>
        <taxon>malvids</taxon>
        <taxon>Myrtales</taxon>
        <taxon>Melastomataceae</taxon>
        <taxon>Melastomatoideae</taxon>
        <taxon>Melastomateae</taxon>
        <taxon>Melastoma</taxon>
    </lineage>
</organism>
<proteinExistence type="predicted"/>
<keyword evidence="2" id="KW-1185">Reference proteome</keyword>
<evidence type="ECO:0000313" key="2">
    <source>
        <dbReference type="Proteomes" id="UP001057402"/>
    </source>
</evidence>
<protein>
    <submittedName>
        <fullName evidence="1">Uncharacterized protein</fullName>
    </submittedName>
</protein>
<accession>A0ACB9RIN2</accession>
<dbReference type="EMBL" id="CM042883">
    <property type="protein sequence ID" value="KAI4377464.1"/>
    <property type="molecule type" value="Genomic_DNA"/>
</dbReference>
<reference evidence="2" key="1">
    <citation type="journal article" date="2023" name="Front. Plant Sci.">
        <title>Chromosomal-level genome assembly of Melastoma candidum provides insights into trichome evolution.</title>
        <authorList>
            <person name="Zhong Y."/>
            <person name="Wu W."/>
            <person name="Sun C."/>
            <person name="Zou P."/>
            <person name="Liu Y."/>
            <person name="Dai S."/>
            <person name="Zhou R."/>
        </authorList>
    </citation>
    <scope>NUCLEOTIDE SEQUENCE [LARGE SCALE GENOMIC DNA]</scope>
</reference>
<dbReference type="Proteomes" id="UP001057402">
    <property type="component" value="Chromosome 4"/>
</dbReference>
<evidence type="ECO:0000313" key="1">
    <source>
        <dbReference type="EMBL" id="KAI4377464.1"/>
    </source>
</evidence>